<dbReference type="InterPro" id="IPR003959">
    <property type="entry name" value="ATPase_AAA_core"/>
</dbReference>
<reference evidence="2 3" key="1">
    <citation type="submission" date="2021-03" db="EMBL/GenBank/DDBJ databases">
        <title>Muricauda lutimaris sp. nov. and Muricauda ruestringensis sp. nov, two marine members of the Flavobacteriaceae isolated from deep sea sediments of Western Pacific.</title>
        <authorList>
            <person name="Zhao S."/>
            <person name="Liu R."/>
        </authorList>
    </citation>
    <scope>NUCLEOTIDE SEQUENCE [LARGE SCALE GENOMIC DNA]</scope>
    <source>
        <strain evidence="2 3">BC31-1-A7</strain>
    </source>
</reference>
<dbReference type="EMBL" id="JAFLNL010000006">
    <property type="protein sequence ID" value="MBO0354726.1"/>
    <property type="molecule type" value="Genomic_DNA"/>
</dbReference>
<dbReference type="Proteomes" id="UP000664044">
    <property type="component" value="Unassembled WGS sequence"/>
</dbReference>
<accession>A0ABS3G5P5</accession>
<keyword evidence="2" id="KW-0547">Nucleotide-binding</keyword>
<organism evidence="2 3">
    <name type="scientific">Flagellimonas aurea</name>
    <dbReference type="NCBI Taxonomy" id="2915619"/>
    <lineage>
        <taxon>Bacteria</taxon>
        <taxon>Pseudomonadati</taxon>
        <taxon>Bacteroidota</taxon>
        <taxon>Flavobacteriia</taxon>
        <taxon>Flavobacteriales</taxon>
        <taxon>Flavobacteriaceae</taxon>
        <taxon>Flagellimonas</taxon>
    </lineage>
</organism>
<keyword evidence="3" id="KW-1185">Reference proteome</keyword>
<keyword evidence="2" id="KW-0067">ATP-binding</keyword>
<dbReference type="PANTHER" id="PTHR40396">
    <property type="entry name" value="ATPASE-LIKE PROTEIN"/>
    <property type="match status" value="1"/>
</dbReference>
<dbReference type="GO" id="GO:0005524">
    <property type="term" value="F:ATP binding"/>
    <property type="evidence" value="ECO:0007669"/>
    <property type="project" value="UniProtKB-KW"/>
</dbReference>
<feature type="domain" description="ATPase AAA-type core" evidence="1">
    <location>
        <begin position="46"/>
        <end position="388"/>
    </location>
</feature>
<dbReference type="InterPro" id="IPR027417">
    <property type="entry name" value="P-loop_NTPase"/>
</dbReference>
<gene>
    <name evidence="2" type="ORF">J0656_11935</name>
</gene>
<comment type="caution">
    <text evidence="2">The sequence shown here is derived from an EMBL/GenBank/DDBJ whole genome shotgun (WGS) entry which is preliminary data.</text>
</comment>
<evidence type="ECO:0000313" key="2">
    <source>
        <dbReference type="EMBL" id="MBO0354726.1"/>
    </source>
</evidence>
<proteinExistence type="predicted"/>
<protein>
    <submittedName>
        <fullName evidence="2">ATP-binding protein</fullName>
    </submittedName>
</protein>
<name>A0ABS3G5P5_9FLAO</name>
<evidence type="ECO:0000313" key="3">
    <source>
        <dbReference type="Proteomes" id="UP000664044"/>
    </source>
</evidence>
<dbReference type="SUPFAM" id="SSF52540">
    <property type="entry name" value="P-loop containing nucleoside triphosphate hydrolases"/>
    <property type="match status" value="1"/>
</dbReference>
<dbReference type="Gene3D" id="3.40.50.300">
    <property type="entry name" value="P-loop containing nucleotide triphosphate hydrolases"/>
    <property type="match status" value="1"/>
</dbReference>
<sequence>MLIKFELENFRSFNSPKVFHAIQRNYKRFPEHIYKINDDLGLLKVSGIYGGNASGKTNLFKGLFFVKKLVEDPSFLTKMECSKLFYPFRLNAESQKRPSRFQIDFYINHTIYVYQIEVDYTTQNIIFESLKKVDENKGEIEIFLRNQYPGEETKITYLGRDTQLQTLNLLNDYYTKNSNSTVLSSDFLNDPDFENAKSWFIHKTQFLFPVYKFMDIAYILSLDPNYLKLANRIIKFSKTGIDKLKIDKIPINIYLGSENIDIINFIKRSLEKKLFHSFKDSNENECTAVKDQTDGAIYILKLNAIHLDQDGNEVEFDLDQESRGTVVLLNLLPALILSYGEGVNYFIDEINRSLHPILIREILAQYLHNDIEKAKGQLFFNSHEDFMIDETIIRQDEIWLMEKGKNGESDLFPLSDYKNVRYDLNLRKNYLDGKFGGVPFTKEPGKLSLNE</sequence>
<dbReference type="Pfam" id="PF13304">
    <property type="entry name" value="AAA_21"/>
    <property type="match status" value="1"/>
</dbReference>
<dbReference type="PANTHER" id="PTHR40396:SF1">
    <property type="entry name" value="ATPASE AAA-TYPE CORE DOMAIN-CONTAINING PROTEIN"/>
    <property type="match status" value="1"/>
</dbReference>
<evidence type="ECO:0000259" key="1">
    <source>
        <dbReference type="Pfam" id="PF13304"/>
    </source>
</evidence>
<dbReference type="RefSeq" id="WP_207034075.1">
    <property type="nucleotide sequence ID" value="NZ_JAFLNL010000006.1"/>
</dbReference>